<name>A0A552JD61_9CHRO</name>
<dbReference type="EMBL" id="SFAV01000010">
    <property type="protein sequence ID" value="TRU93444.1"/>
    <property type="molecule type" value="Genomic_DNA"/>
</dbReference>
<evidence type="ECO:0000313" key="1">
    <source>
        <dbReference type="EMBL" id="TRU93444.1"/>
    </source>
</evidence>
<comment type="caution">
    <text evidence="1">The sequence shown here is derived from an EMBL/GenBank/DDBJ whole genome shotgun (WGS) entry which is preliminary data.</text>
</comment>
<dbReference type="Proteomes" id="UP000319191">
    <property type="component" value="Unassembled WGS sequence"/>
</dbReference>
<proteinExistence type="predicted"/>
<reference evidence="1 2" key="1">
    <citation type="submission" date="2019-01" db="EMBL/GenBank/DDBJ databases">
        <title>Coherence of Microcystis species and biogeography revealed through population genomics.</title>
        <authorList>
            <person name="Perez-Carrascal O.M."/>
            <person name="Terrat Y."/>
            <person name="Giani A."/>
            <person name="Fortin N."/>
            <person name="Tromas N."/>
            <person name="Shapiro B.J."/>
        </authorList>
    </citation>
    <scope>NUCLEOTIDE SEQUENCE [LARGE SCALE GENOMIC DNA]</scope>
    <source>
        <strain evidence="1">Mn_MB_F_20050700_S1D</strain>
    </source>
</reference>
<gene>
    <name evidence="1" type="ORF">EWV54_00900</name>
</gene>
<dbReference type="AlphaFoldDB" id="A0A552JD61"/>
<organism evidence="1 2">
    <name type="scientific">Microcystis novacekii Mn_MB_F_20050700_S1D</name>
    <dbReference type="NCBI Taxonomy" id="2486266"/>
    <lineage>
        <taxon>Bacteria</taxon>
        <taxon>Bacillati</taxon>
        <taxon>Cyanobacteriota</taxon>
        <taxon>Cyanophyceae</taxon>
        <taxon>Oscillatoriophycideae</taxon>
        <taxon>Chroococcales</taxon>
        <taxon>Microcystaceae</taxon>
        <taxon>Microcystis</taxon>
    </lineage>
</organism>
<protein>
    <submittedName>
        <fullName evidence="1">Uncharacterized protein</fullName>
    </submittedName>
</protein>
<sequence>MFNLTALRNKNLQLAHKRSHYRPSLCLDVFRLLSFTLINVHGAFPKIDRCSGRTCMRERTLPDLH</sequence>
<accession>A0A552JD61</accession>
<evidence type="ECO:0000313" key="2">
    <source>
        <dbReference type="Proteomes" id="UP000319191"/>
    </source>
</evidence>